<dbReference type="SUPFAM" id="SSF101874">
    <property type="entry name" value="YceI-like"/>
    <property type="match status" value="1"/>
</dbReference>
<feature type="domain" description="Lipid/polyisoprenoid-binding YceI-like" evidence="2">
    <location>
        <begin position="26"/>
        <end position="189"/>
    </location>
</feature>
<dbReference type="Pfam" id="PF04264">
    <property type="entry name" value="YceI"/>
    <property type="match status" value="1"/>
</dbReference>
<sequence>MKKLIAFVATAAAMMTALSAHAAPETYVIDNSHTFARFSYSHLGFSTQESRFNNTTGKIKLDRAAKTGSVDVTIDTKSVNTGSDLFNSHIQGADFFDTAKYPTITYKSTKFNFNGDTLASVDGNLTIKGITKPVQLTVTSFKCMPHPMAKKDACGANATATIKRSEFNAGKYAPNVSDDVQLTFSIEAIKE</sequence>
<dbReference type="OrthoDB" id="9811006at2"/>
<gene>
    <name evidence="4" type="ORF">E1742_05865</name>
    <name evidence="3" type="ORF">GCM10007388_31080</name>
</gene>
<dbReference type="AlphaFoldDB" id="A0A4P7BEJ0"/>
<dbReference type="Proteomes" id="UP000619512">
    <property type="component" value="Unassembled WGS sequence"/>
</dbReference>
<reference evidence="3" key="1">
    <citation type="journal article" date="2014" name="Int. J. Syst. Evol. Microbiol.">
        <title>Complete genome sequence of Corynebacterium casei LMG S-19264T (=DSM 44701T), isolated from a smear-ripened cheese.</title>
        <authorList>
            <consortium name="US DOE Joint Genome Institute (JGI-PGF)"/>
            <person name="Walter F."/>
            <person name="Albersmeier A."/>
            <person name="Kalinowski J."/>
            <person name="Ruckert C."/>
        </authorList>
    </citation>
    <scope>NUCLEOTIDE SEQUENCE</scope>
    <source>
        <strain evidence="3">KCTC 12344</strain>
    </source>
</reference>
<organism evidence="3 6">
    <name type="scientific">Pseudoduganella plicata</name>
    <dbReference type="NCBI Taxonomy" id="321984"/>
    <lineage>
        <taxon>Bacteria</taxon>
        <taxon>Pseudomonadati</taxon>
        <taxon>Pseudomonadota</taxon>
        <taxon>Betaproteobacteria</taxon>
        <taxon>Burkholderiales</taxon>
        <taxon>Oxalobacteraceae</taxon>
        <taxon>Telluria group</taxon>
        <taxon>Pseudoduganella</taxon>
    </lineage>
</organism>
<reference evidence="3" key="3">
    <citation type="submission" date="2022-12" db="EMBL/GenBank/DDBJ databases">
        <authorList>
            <person name="Sun Q."/>
            <person name="Kim S."/>
        </authorList>
    </citation>
    <scope>NUCLEOTIDE SEQUENCE</scope>
    <source>
        <strain evidence="3">KCTC 12344</strain>
    </source>
</reference>
<dbReference type="InterPro" id="IPR036761">
    <property type="entry name" value="TTHA0802/YceI-like_sf"/>
</dbReference>
<accession>A0A4P7BEJ0</accession>
<evidence type="ECO:0000313" key="5">
    <source>
        <dbReference type="Proteomes" id="UP000294359"/>
    </source>
</evidence>
<dbReference type="InterPro" id="IPR007372">
    <property type="entry name" value="Lipid/polyisoprenoid-bd_YceI"/>
</dbReference>
<proteinExistence type="predicted"/>
<protein>
    <submittedName>
        <fullName evidence="3">Polyisoprenoid-binding protein</fullName>
    </submittedName>
    <submittedName>
        <fullName evidence="4">YceI family protein</fullName>
    </submittedName>
</protein>
<keyword evidence="5" id="KW-1185">Reference proteome</keyword>
<dbReference type="PANTHER" id="PTHR34406">
    <property type="entry name" value="PROTEIN YCEI"/>
    <property type="match status" value="1"/>
</dbReference>
<reference evidence="4 5" key="2">
    <citation type="submission" date="2019-03" db="EMBL/GenBank/DDBJ databases">
        <title>Draft Genome Sequences of Six Type Strains of the Genus Massilia.</title>
        <authorList>
            <person name="Miess H."/>
            <person name="Frediansyhah A."/>
            <person name="Gross H."/>
        </authorList>
    </citation>
    <scope>NUCLEOTIDE SEQUENCE [LARGE SCALE GENOMIC DNA]</scope>
    <source>
        <strain evidence="4 5">DSM 17505</strain>
    </source>
</reference>
<dbReference type="Gene3D" id="2.40.128.110">
    <property type="entry name" value="Lipid/polyisoprenoid-binding, YceI-like"/>
    <property type="match status" value="1"/>
</dbReference>
<evidence type="ECO:0000313" key="4">
    <source>
        <dbReference type="EMBL" id="QBQ35739.1"/>
    </source>
</evidence>
<dbReference type="Proteomes" id="UP000294359">
    <property type="component" value="Chromosome"/>
</dbReference>
<dbReference type="EMBL" id="CP038026">
    <property type="protein sequence ID" value="QBQ35739.1"/>
    <property type="molecule type" value="Genomic_DNA"/>
</dbReference>
<keyword evidence="1" id="KW-0732">Signal</keyword>
<dbReference type="PANTHER" id="PTHR34406:SF2">
    <property type="entry name" value="PERIPLASMIC PROTEIN"/>
    <property type="match status" value="1"/>
</dbReference>
<evidence type="ECO:0000256" key="1">
    <source>
        <dbReference type="SAM" id="SignalP"/>
    </source>
</evidence>
<evidence type="ECO:0000313" key="3">
    <source>
        <dbReference type="EMBL" id="GGY95501.1"/>
    </source>
</evidence>
<feature type="chain" id="PRO_5044606738" evidence="1">
    <location>
        <begin position="23"/>
        <end position="191"/>
    </location>
</feature>
<feature type="signal peptide" evidence="1">
    <location>
        <begin position="1"/>
        <end position="22"/>
    </location>
</feature>
<name>A0A4P7BEJ0_9BURK</name>
<evidence type="ECO:0000313" key="6">
    <source>
        <dbReference type="Proteomes" id="UP000619512"/>
    </source>
</evidence>
<dbReference type="EMBL" id="BMWW01000005">
    <property type="protein sequence ID" value="GGY95501.1"/>
    <property type="molecule type" value="Genomic_DNA"/>
</dbReference>
<dbReference type="RefSeq" id="WP_134383976.1">
    <property type="nucleotide sequence ID" value="NZ_BMWW01000005.1"/>
</dbReference>
<dbReference type="SMART" id="SM00867">
    <property type="entry name" value="YceI"/>
    <property type="match status" value="1"/>
</dbReference>
<evidence type="ECO:0000259" key="2">
    <source>
        <dbReference type="SMART" id="SM00867"/>
    </source>
</evidence>